<organism evidence="1">
    <name type="scientific">Candidatus Kentrum sp. FW</name>
    <dbReference type="NCBI Taxonomy" id="2126338"/>
    <lineage>
        <taxon>Bacteria</taxon>
        <taxon>Pseudomonadati</taxon>
        <taxon>Pseudomonadota</taxon>
        <taxon>Gammaproteobacteria</taxon>
        <taxon>Candidatus Kentrum</taxon>
    </lineage>
</organism>
<proteinExistence type="predicted"/>
<dbReference type="EMBL" id="CAADEW010000112">
    <property type="protein sequence ID" value="VFJ61266.1"/>
    <property type="molecule type" value="Genomic_DNA"/>
</dbReference>
<evidence type="ECO:0000313" key="1">
    <source>
        <dbReference type="EMBL" id="VFJ61266.1"/>
    </source>
</evidence>
<reference evidence="1" key="1">
    <citation type="submission" date="2019-02" db="EMBL/GenBank/DDBJ databases">
        <authorList>
            <person name="Gruber-Vodicka R. H."/>
            <person name="Seah K. B. B."/>
        </authorList>
    </citation>
    <scope>NUCLEOTIDE SEQUENCE</scope>
    <source>
        <strain evidence="1">BECK_BZ15</strain>
    </source>
</reference>
<gene>
    <name evidence="1" type="ORF">BECKFW1821A_GA0114235_11122</name>
</gene>
<dbReference type="AlphaFoldDB" id="A0A450T3W0"/>
<protein>
    <submittedName>
        <fullName evidence="1">Uncharacterized protein</fullName>
    </submittedName>
</protein>
<sequence length="111" mass="12607">MANRPSAVCWFAPMISTYWKTSSTATPPPRQTAEISDDLWRKIERLKEEQAGISANPQLLARLLCSITSPRLSRAKMTGHDSLWQPLARVPFAEVLWWVARGTEEEREGPE</sequence>
<accession>A0A450T3W0</accession>
<name>A0A450T3W0_9GAMM</name>